<gene>
    <name evidence="5 7" type="primary">pyrR</name>
    <name evidence="7" type="ORF">IAB77_09515</name>
</gene>
<evidence type="ECO:0000256" key="4">
    <source>
        <dbReference type="ARBA" id="ARBA00023163"/>
    </source>
</evidence>
<evidence type="ECO:0000313" key="8">
    <source>
        <dbReference type="Proteomes" id="UP000824262"/>
    </source>
</evidence>
<dbReference type="HAMAP" id="MF_01219">
    <property type="entry name" value="PyrR"/>
    <property type="match status" value="1"/>
</dbReference>
<dbReference type="GO" id="GO:0003723">
    <property type="term" value="F:RNA binding"/>
    <property type="evidence" value="ECO:0007669"/>
    <property type="project" value="UniProtKB-UniRule"/>
</dbReference>
<protein>
    <recommendedName>
        <fullName evidence="5">Bifunctional protein PyrR</fullName>
    </recommendedName>
    <domain>
        <recommendedName>
            <fullName evidence="5">Pyrimidine operon regulatory protein</fullName>
        </recommendedName>
    </domain>
    <domain>
        <recommendedName>
            <fullName evidence="5">Uracil phosphoribosyltransferase</fullName>
            <shortName evidence="5">UPRTase</shortName>
            <ecNumber evidence="5">2.4.2.9</ecNumber>
        </recommendedName>
    </domain>
</protein>
<keyword evidence="4 5" id="KW-0804">Transcription</keyword>
<dbReference type="InterPro" id="IPR000836">
    <property type="entry name" value="PRTase_dom"/>
</dbReference>
<keyword evidence="2 5" id="KW-0806">Transcription termination</keyword>
<evidence type="ECO:0000256" key="1">
    <source>
        <dbReference type="ARBA" id="ARBA00005565"/>
    </source>
</evidence>
<feature type="short sequence motif" description="PRPP-binding" evidence="5">
    <location>
        <begin position="99"/>
        <end position="111"/>
    </location>
</feature>
<evidence type="ECO:0000259" key="6">
    <source>
        <dbReference type="Pfam" id="PF00156"/>
    </source>
</evidence>
<dbReference type="PANTHER" id="PTHR11608">
    <property type="entry name" value="BIFUNCTIONAL PROTEIN PYRR"/>
    <property type="match status" value="1"/>
</dbReference>
<dbReference type="GO" id="GO:0006353">
    <property type="term" value="P:DNA-templated transcription termination"/>
    <property type="evidence" value="ECO:0007669"/>
    <property type="project" value="UniProtKB-UniRule"/>
</dbReference>
<evidence type="ECO:0000256" key="3">
    <source>
        <dbReference type="ARBA" id="ARBA00023015"/>
    </source>
</evidence>
<dbReference type="Gene3D" id="3.40.50.2020">
    <property type="match status" value="1"/>
</dbReference>
<dbReference type="InterPro" id="IPR023050">
    <property type="entry name" value="PyrR"/>
</dbReference>
<accession>A0A9D1CT28</accession>
<dbReference type="EC" id="2.4.2.9" evidence="5"/>
<dbReference type="AlphaFoldDB" id="A0A9D1CT28"/>
<comment type="function">
    <text evidence="5">Also displays a weak uracil phosphoribosyltransferase activity which is not physiologically significant.</text>
</comment>
<feature type="domain" description="Phosphoribosyltransferase" evidence="6">
    <location>
        <begin position="8"/>
        <end position="153"/>
    </location>
</feature>
<dbReference type="InterPro" id="IPR050137">
    <property type="entry name" value="PyrR_bifunctional"/>
</dbReference>
<sequence length="177" mass="19364">MRIKAKIMDSAALGRALMRLAHEITEKNGGAAGLCLVGIKRRGEPLARRLAENIERIEGERVPCGSVDISLYRDDLKPVADSPIVRPAALPFDVDGRVAVIVDDVIYTGRTARAAIDAVLDCGRPRAIRLAVLVDRGHRELPIRPDFVGKNIPTSRSETVEVRLPEYDGETGVYITE</sequence>
<name>A0A9D1CT28_9FIRM</name>
<dbReference type="Proteomes" id="UP000824262">
    <property type="component" value="Unassembled WGS sequence"/>
</dbReference>
<organism evidence="7 8">
    <name type="scientific">Candidatus Scatomorpha intestinavium</name>
    <dbReference type="NCBI Taxonomy" id="2840922"/>
    <lineage>
        <taxon>Bacteria</taxon>
        <taxon>Bacillati</taxon>
        <taxon>Bacillota</taxon>
        <taxon>Clostridia</taxon>
        <taxon>Eubacteriales</taxon>
        <taxon>Candidatus Scatomorpha</taxon>
    </lineage>
</organism>
<dbReference type="NCBIfam" id="NF003549">
    <property type="entry name" value="PRK05205.1-5"/>
    <property type="match status" value="1"/>
</dbReference>
<keyword evidence="5 7" id="KW-0808">Transferase</keyword>
<dbReference type="Pfam" id="PF00156">
    <property type="entry name" value="Pribosyltran"/>
    <property type="match status" value="1"/>
</dbReference>
<comment type="function">
    <text evidence="5">Regulates transcriptional attenuation of the pyrimidine nucleotide (pyr) operon by binding in a uridine-dependent manner to specific sites on pyr mRNA. This disrupts an antiterminator hairpin in the RNA and favors formation of a downstream transcription terminator, leading to a reduced expression of downstream genes.</text>
</comment>
<proteinExistence type="inferred from homology"/>
<keyword evidence="5 7" id="KW-0328">Glycosyltransferase</keyword>
<evidence type="ECO:0000256" key="5">
    <source>
        <dbReference type="HAMAP-Rule" id="MF_01219"/>
    </source>
</evidence>
<comment type="caution">
    <text evidence="7">The sequence shown here is derived from an EMBL/GenBank/DDBJ whole genome shotgun (WGS) entry which is preliminary data.</text>
</comment>
<reference evidence="7" key="1">
    <citation type="submission" date="2020-10" db="EMBL/GenBank/DDBJ databases">
        <authorList>
            <person name="Gilroy R."/>
        </authorList>
    </citation>
    <scope>NUCLEOTIDE SEQUENCE</scope>
    <source>
        <strain evidence="7">ChiBcolR7-354</strain>
    </source>
</reference>
<comment type="subunit">
    <text evidence="5">Homodimer and homohexamer; in equilibrium.</text>
</comment>
<dbReference type="InterPro" id="IPR029057">
    <property type="entry name" value="PRTase-like"/>
</dbReference>
<dbReference type="GO" id="GO:0004845">
    <property type="term" value="F:uracil phosphoribosyltransferase activity"/>
    <property type="evidence" value="ECO:0007669"/>
    <property type="project" value="UniProtKB-UniRule"/>
</dbReference>
<dbReference type="PANTHER" id="PTHR11608:SF0">
    <property type="entry name" value="BIFUNCTIONAL PROTEIN PYRR"/>
    <property type="match status" value="1"/>
</dbReference>
<dbReference type="CDD" id="cd06223">
    <property type="entry name" value="PRTases_typeI"/>
    <property type="match status" value="1"/>
</dbReference>
<evidence type="ECO:0000256" key="2">
    <source>
        <dbReference type="ARBA" id="ARBA00022472"/>
    </source>
</evidence>
<keyword evidence="3 5" id="KW-0805">Transcription regulation</keyword>
<dbReference type="FunFam" id="3.40.50.2020:FF:000020">
    <property type="entry name" value="Bifunctional protein PyrR"/>
    <property type="match status" value="1"/>
</dbReference>
<reference evidence="7" key="2">
    <citation type="journal article" date="2021" name="PeerJ">
        <title>Extensive microbial diversity within the chicken gut microbiome revealed by metagenomics and culture.</title>
        <authorList>
            <person name="Gilroy R."/>
            <person name="Ravi A."/>
            <person name="Getino M."/>
            <person name="Pursley I."/>
            <person name="Horton D.L."/>
            <person name="Alikhan N.F."/>
            <person name="Baker D."/>
            <person name="Gharbi K."/>
            <person name="Hall N."/>
            <person name="Watson M."/>
            <person name="Adriaenssens E.M."/>
            <person name="Foster-Nyarko E."/>
            <person name="Jarju S."/>
            <person name="Secka A."/>
            <person name="Antonio M."/>
            <person name="Oren A."/>
            <person name="Chaudhuri R.R."/>
            <person name="La Ragione R."/>
            <person name="Hildebrand F."/>
            <person name="Pallen M.J."/>
        </authorList>
    </citation>
    <scope>NUCLEOTIDE SEQUENCE</scope>
    <source>
        <strain evidence="7">ChiBcolR7-354</strain>
    </source>
</reference>
<keyword evidence="5" id="KW-0694">RNA-binding</keyword>
<comment type="catalytic activity">
    <reaction evidence="5">
        <text>UMP + diphosphate = 5-phospho-alpha-D-ribose 1-diphosphate + uracil</text>
        <dbReference type="Rhea" id="RHEA:13017"/>
        <dbReference type="ChEBI" id="CHEBI:17568"/>
        <dbReference type="ChEBI" id="CHEBI:33019"/>
        <dbReference type="ChEBI" id="CHEBI:57865"/>
        <dbReference type="ChEBI" id="CHEBI:58017"/>
        <dbReference type="EC" id="2.4.2.9"/>
    </reaction>
</comment>
<dbReference type="EMBL" id="DVGA01000108">
    <property type="protein sequence ID" value="HIQ79477.1"/>
    <property type="molecule type" value="Genomic_DNA"/>
</dbReference>
<evidence type="ECO:0000313" key="7">
    <source>
        <dbReference type="EMBL" id="HIQ79477.1"/>
    </source>
</evidence>
<dbReference type="SUPFAM" id="SSF53271">
    <property type="entry name" value="PRTase-like"/>
    <property type="match status" value="1"/>
</dbReference>
<comment type="similarity">
    <text evidence="1 5">Belongs to the purine/pyrimidine phosphoribosyltransferase family. PyrR subfamily.</text>
</comment>